<dbReference type="InterPro" id="IPR045283">
    <property type="entry name" value="AT3G44326-like"/>
</dbReference>
<gene>
    <name evidence="1" type="ORF">QVD17_07305</name>
</gene>
<evidence type="ECO:0000313" key="2">
    <source>
        <dbReference type="Proteomes" id="UP001229421"/>
    </source>
</evidence>
<organism evidence="1 2">
    <name type="scientific">Tagetes erecta</name>
    <name type="common">African marigold</name>
    <dbReference type="NCBI Taxonomy" id="13708"/>
    <lineage>
        <taxon>Eukaryota</taxon>
        <taxon>Viridiplantae</taxon>
        <taxon>Streptophyta</taxon>
        <taxon>Embryophyta</taxon>
        <taxon>Tracheophyta</taxon>
        <taxon>Spermatophyta</taxon>
        <taxon>Magnoliopsida</taxon>
        <taxon>eudicotyledons</taxon>
        <taxon>Gunneridae</taxon>
        <taxon>Pentapetalae</taxon>
        <taxon>asterids</taxon>
        <taxon>campanulids</taxon>
        <taxon>Asterales</taxon>
        <taxon>Asteraceae</taxon>
        <taxon>Asteroideae</taxon>
        <taxon>Heliantheae alliance</taxon>
        <taxon>Tageteae</taxon>
        <taxon>Tagetes</taxon>
    </lineage>
</organism>
<dbReference type="PANTHER" id="PTHR33736">
    <property type="entry name" value="F-BOX PROTEIN-RELATED"/>
    <property type="match status" value="1"/>
</dbReference>
<reference evidence="1" key="1">
    <citation type="journal article" date="2023" name="bioRxiv">
        <title>Improved chromosome-level genome assembly for marigold (Tagetes erecta).</title>
        <authorList>
            <person name="Jiang F."/>
            <person name="Yuan L."/>
            <person name="Wang S."/>
            <person name="Wang H."/>
            <person name="Xu D."/>
            <person name="Wang A."/>
            <person name="Fan W."/>
        </authorList>
    </citation>
    <scope>NUCLEOTIDE SEQUENCE</scope>
    <source>
        <strain evidence="1">WSJ</strain>
        <tissue evidence="1">Leaf</tissue>
    </source>
</reference>
<sequence length="203" mass="23453">MAGWTYLSRRYLLQKRAYYSTVNFTHITSEFLSSEFCIIIDDESQEIFRTIDLTVDEVAGADKPTLLHLKDSLTLNWILIDPIRKRACNLSSIKPVVSRQDWVTNETVLQYVTILPGCEPNEIVKCKIQVVLGVGEKGVGLYVKEVIMKLQCLDCVSLKDVEFMVIEEKAFMEENKVRRSVVSDEEMLKSYMLFKEIKQEKKV</sequence>
<name>A0AAD8PCV6_TARER</name>
<dbReference type="PANTHER" id="PTHR33736:SF34">
    <property type="entry name" value="F-BOX-LIKE DOMAIN SUPERFAMILY PROTEIN"/>
    <property type="match status" value="1"/>
</dbReference>
<dbReference type="EMBL" id="JAUHHV010000001">
    <property type="protein sequence ID" value="KAK1441421.1"/>
    <property type="molecule type" value="Genomic_DNA"/>
</dbReference>
<dbReference type="Proteomes" id="UP001229421">
    <property type="component" value="Unassembled WGS sequence"/>
</dbReference>
<comment type="caution">
    <text evidence="1">The sequence shown here is derived from an EMBL/GenBank/DDBJ whole genome shotgun (WGS) entry which is preliminary data.</text>
</comment>
<keyword evidence="2" id="KW-1185">Reference proteome</keyword>
<dbReference type="AlphaFoldDB" id="A0AAD8PCV6"/>
<evidence type="ECO:0000313" key="1">
    <source>
        <dbReference type="EMBL" id="KAK1441421.1"/>
    </source>
</evidence>
<protein>
    <recommendedName>
        <fullName evidence="3">F-box protein</fullName>
    </recommendedName>
</protein>
<accession>A0AAD8PCV6</accession>
<evidence type="ECO:0008006" key="3">
    <source>
        <dbReference type="Google" id="ProtNLM"/>
    </source>
</evidence>
<proteinExistence type="predicted"/>